<dbReference type="SUPFAM" id="SSF81324">
    <property type="entry name" value="Voltage-gated potassium channels"/>
    <property type="match status" value="1"/>
</dbReference>
<feature type="domain" description="Potassium channel" evidence="2">
    <location>
        <begin position="87"/>
        <end position="155"/>
    </location>
</feature>
<reference evidence="3 4" key="1">
    <citation type="submission" date="2019-08" db="EMBL/GenBank/DDBJ databases">
        <title>Bioinformatics analysis of the strain L3 and L5.</title>
        <authorList>
            <person name="Li X."/>
        </authorList>
    </citation>
    <scope>NUCLEOTIDE SEQUENCE [LARGE SCALE GENOMIC DNA]</scope>
    <source>
        <strain evidence="3 4">L5</strain>
    </source>
</reference>
<organism evidence="3 4">
    <name type="scientific">Billgrantia pellis</name>
    <dbReference type="NCBI Taxonomy" id="2606936"/>
    <lineage>
        <taxon>Bacteria</taxon>
        <taxon>Pseudomonadati</taxon>
        <taxon>Pseudomonadota</taxon>
        <taxon>Gammaproteobacteria</taxon>
        <taxon>Oceanospirillales</taxon>
        <taxon>Halomonadaceae</taxon>
        <taxon>Billgrantia</taxon>
    </lineage>
</organism>
<keyword evidence="1" id="KW-0812">Transmembrane</keyword>
<feature type="transmembrane region" description="Helical" evidence="1">
    <location>
        <begin position="129"/>
        <end position="152"/>
    </location>
</feature>
<dbReference type="InterPro" id="IPR013099">
    <property type="entry name" value="K_chnl_dom"/>
</dbReference>
<dbReference type="Proteomes" id="UP000486760">
    <property type="component" value="Unassembled WGS sequence"/>
</dbReference>
<evidence type="ECO:0000313" key="4">
    <source>
        <dbReference type="Proteomes" id="UP000486760"/>
    </source>
</evidence>
<dbReference type="Pfam" id="PF07885">
    <property type="entry name" value="Ion_trans_2"/>
    <property type="match status" value="1"/>
</dbReference>
<dbReference type="RefSeq" id="WP_149327390.1">
    <property type="nucleotide sequence ID" value="NZ_VTPY01000002.1"/>
</dbReference>
<keyword evidence="3" id="KW-0406">Ion transport</keyword>
<evidence type="ECO:0000259" key="2">
    <source>
        <dbReference type="Pfam" id="PF07885"/>
    </source>
</evidence>
<proteinExistence type="predicted"/>
<name>A0A7V7KJA1_9GAMM</name>
<dbReference type="Gene3D" id="1.10.287.70">
    <property type="match status" value="1"/>
</dbReference>
<dbReference type="GO" id="GO:0034220">
    <property type="term" value="P:monoatomic ion transmembrane transport"/>
    <property type="evidence" value="ECO:0007669"/>
    <property type="project" value="UniProtKB-KW"/>
</dbReference>
<gene>
    <name evidence="3" type="ORF">F0A17_05790</name>
</gene>
<protein>
    <submittedName>
        <fullName evidence="3">Two pore domain potassium channel family protein</fullName>
    </submittedName>
</protein>
<accession>A0A7V7KJA1</accession>
<dbReference type="AlphaFoldDB" id="A0A7V7KJA1"/>
<keyword evidence="1" id="KW-0472">Membrane</keyword>
<evidence type="ECO:0000313" key="3">
    <source>
        <dbReference type="EMBL" id="KAA0013852.1"/>
    </source>
</evidence>
<feature type="transmembrane region" description="Helical" evidence="1">
    <location>
        <begin position="67"/>
        <end position="85"/>
    </location>
</feature>
<evidence type="ECO:0000256" key="1">
    <source>
        <dbReference type="SAM" id="Phobius"/>
    </source>
</evidence>
<comment type="caution">
    <text evidence="3">The sequence shown here is derived from an EMBL/GenBank/DDBJ whole genome shotgun (WGS) entry which is preliminary data.</text>
</comment>
<keyword evidence="4" id="KW-1185">Reference proteome</keyword>
<keyword evidence="1" id="KW-1133">Transmembrane helix</keyword>
<keyword evidence="3" id="KW-0813">Transport</keyword>
<dbReference type="EMBL" id="VTPY01000002">
    <property type="protein sequence ID" value="KAA0013852.1"/>
    <property type="molecule type" value="Genomic_DNA"/>
</dbReference>
<sequence>MSLFIALSGFLLVGLVVFDAVQTTLTGSKSGPITRLLCQLAWYPALRLHRRYRLHGLLASMGPWSTVALITVWLGLVWLGWWLVFNSQPQAVFHPDSGTFANPTERLYFIGYTITTLGYGDFVPGGAKWQVFAVMAAASGFFLLTLAVTYFLSIVSAVVQKRQLAISVHALGDTPEAIVRHLGEEEDFAELASQVDDLKSTIIRLGQQHLAYPVLHYYHEVRPDRALPVALCKLYQALTIVLHASPSLAPSVRFKLTTTLSALESFLAVLDRNFVSRSDQLPMIEPAWLPRHPTFSRNPTEIRRYLEGLDSQRVWHAYIEKDGWRWETVWQGSSDQAER</sequence>
<keyword evidence="3" id="KW-0407">Ion channel</keyword>